<keyword evidence="2" id="KW-0808">Transferase</keyword>
<evidence type="ECO:0000313" key="2">
    <source>
        <dbReference type="EMBL" id="VAW72822.1"/>
    </source>
</evidence>
<dbReference type="InterPro" id="IPR004399">
    <property type="entry name" value="HMP/HMP-P_kinase_dom"/>
</dbReference>
<dbReference type="GO" id="GO:0009228">
    <property type="term" value="P:thiamine biosynthetic process"/>
    <property type="evidence" value="ECO:0007669"/>
    <property type="project" value="InterPro"/>
</dbReference>
<dbReference type="GO" id="GO:0008902">
    <property type="term" value="F:hydroxymethylpyrimidine kinase activity"/>
    <property type="evidence" value="ECO:0007669"/>
    <property type="project" value="TreeGrafter"/>
</dbReference>
<dbReference type="EMBL" id="UOFM01000040">
    <property type="protein sequence ID" value="VAW72822.1"/>
    <property type="molecule type" value="Genomic_DNA"/>
</dbReference>
<keyword evidence="2" id="KW-0418">Kinase</keyword>
<name>A0A3B0YC05_9ZZZZ</name>
<dbReference type="GO" id="GO:0005829">
    <property type="term" value="C:cytosol"/>
    <property type="evidence" value="ECO:0007669"/>
    <property type="project" value="TreeGrafter"/>
</dbReference>
<organism evidence="2">
    <name type="scientific">hydrothermal vent metagenome</name>
    <dbReference type="NCBI Taxonomy" id="652676"/>
    <lineage>
        <taxon>unclassified sequences</taxon>
        <taxon>metagenomes</taxon>
        <taxon>ecological metagenomes</taxon>
    </lineage>
</organism>
<dbReference type="InterPro" id="IPR013749">
    <property type="entry name" value="PM/HMP-P_kinase-1"/>
</dbReference>
<proteinExistence type="predicted"/>
<dbReference type="EC" id="2.7.4.7" evidence="2"/>
<evidence type="ECO:0000259" key="1">
    <source>
        <dbReference type="Pfam" id="PF08543"/>
    </source>
</evidence>
<dbReference type="SUPFAM" id="SSF53613">
    <property type="entry name" value="Ribokinase-like"/>
    <property type="match status" value="1"/>
</dbReference>
<feature type="domain" description="Pyridoxamine kinase/Phosphomethylpyrimidine kinase" evidence="1">
    <location>
        <begin position="18"/>
        <end position="255"/>
    </location>
</feature>
<dbReference type="InterPro" id="IPR029056">
    <property type="entry name" value="Ribokinase-like"/>
</dbReference>
<dbReference type="Gene3D" id="3.40.1190.20">
    <property type="match status" value="1"/>
</dbReference>
<dbReference type="Pfam" id="PF08543">
    <property type="entry name" value="Phos_pyr_kin"/>
    <property type="match status" value="1"/>
</dbReference>
<dbReference type="GO" id="GO:0008972">
    <property type="term" value="F:phosphomethylpyrimidine kinase activity"/>
    <property type="evidence" value="ECO:0007669"/>
    <property type="project" value="UniProtKB-EC"/>
</dbReference>
<dbReference type="PANTHER" id="PTHR20858">
    <property type="entry name" value="PHOSPHOMETHYLPYRIMIDINE KINASE"/>
    <property type="match status" value="1"/>
</dbReference>
<dbReference type="CDD" id="cd01169">
    <property type="entry name" value="HMPP_kinase"/>
    <property type="match status" value="1"/>
</dbReference>
<dbReference type="PANTHER" id="PTHR20858:SF17">
    <property type="entry name" value="HYDROXYMETHYLPYRIMIDINE_PHOSPHOMETHYLPYRIMIDINE KINASE THI20-RELATED"/>
    <property type="match status" value="1"/>
</dbReference>
<gene>
    <name evidence="2" type="ORF">MNBD_GAMMA14-2221</name>
</gene>
<sequence>MNKQNSPVPVVMVFSGNDPSGGAGVQADIEALISHGCHTTPVITTLTIQDTRDVIGYTPLDGALIAEQARAVLEDIPVNAFKLGLLSSTEAIETIHTILNDYPEIPVVTDPVLATGGGTLLVDDDVVDAMNELLLPLTTVLTPNSNEARLLAPEADSLSACAMALLDKGAEFVLITGTHENTPTVVNSLYSNRRLIETFNWDRLDGEFHGSGCTLASSIAGLLAQGMEPFSAIHEAQEYTWQALAEGYRIGMGQQLPNRLFWAREEQD</sequence>
<accession>A0A3B0YC05</accession>
<protein>
    <submittedName>
        <fullName evidence="2">Hydroxymethylpyrimidine phosphate kinase ThiD</fullName>
        <ecNumber evidence="2">2.7.4.7</ecNumber>
    </submittedName>
</protein>
<dbReference type="AlphaFoldDB" id="A0A3B0YC05"/>
<reference evidence="2" key="1">
    <citation type="submission" date="2018-06" db="EMBL/GenBank/DDBJ databases">
        <authorList>
            <person name="Zhirakovskaya E."/>
        </authorList>
    </citation>
    <scope>NUCLEOTIDE SEQUENCE</scope>
</reference>